<dbReference type="Proteomes" id="UP001180825">
    <property type="component" value="Unassembled WGS sequence"/>
</dbReference>
<evidence type="ECO:0000259" key="1">
    <source>
        <dbReference type="Pfam" id="PF18563"/>
    </source>
</evidence>
<dbReference type="EMBL" id="JAVDXV010000002">
    <property type="protein sequence ID" value="MDR7332453.1"/>
    <property type="molecule type" value="Genomic_DNA"/>
</dbReference>
<reference evidence="2 3" key="1">
    <citation type="submission" date="2023-07" db="EMBL/GenBank/DDBJ databases">
        <title>Sorghum-associated microbial communities from plants grown in Nebraska, USA.</title>
        <authorList>
            <person name="Schachtman D."/>
        </authorList>
    </citation>
    <scope>NUCLEOTIDE SEQUENCE [LARGE SCALE GENOMIC DNA]</scope>
    <source>
        <strain evidence="2 3">BE316</strain>
    </source>
</reference>
<proteinExistence type="predicted"/>
<protein>
    <submittedName>
        <fullName evidence="2">Virulence-associated protein VagC</fullName>
    </submittedName>
</protein>
<dbReference type="Pfam" id="PF18563">
    <property type="entry name" value="TubC_N"/>
    <property type="match status" value="1"/>
</dbReference>
<feature type="domain" description="TubC N-terminal docking" evidence="1">
    <location>
        <begin position="5"/>
        <end position="52"/>
    </location>
</feature>
<sequence>MGARDLLDAMSGAGLSVMAEGDQLVIRPGSKVTDELRAALREAKSELLALLRGAPDLRQPGQAAAACTVGDAARQRYVTRLLRLHWPKAEAEAFAGRLVERDRSGDERVSCFECRHYRPGSCGNYRRAGLGARTVGSDLAGLLQRCSGFALFQR</sequence>
<evidence type="ECO:0000313" key="3">
    <source>
        <dbReference type="Proteomes" id="UP001180825"/>
    </source>
</evidence>
<dbReference type="RefSeq" id="WP_404666603.1">
    <property type="nucleotide sequence ID" value="NZ_JAVDXV010000002.1"/>
</dbReference>
<dbReference type="InterPro" id="IPR041464">
    <property type="entry name" value="TubC_N"/>
</dbReference>
<gene>
    <name evidence="2" type="ORF">J2X21_001579</name>
</gene>
<organism evidence="2 3">
    <name type="scientific">Roseateles asaccharophilus</name>
    <dbReference type="NCBI Taxonomy" id="582607"/>
    <lineage>
        <taxon>Bacteria</taxon>
        <taxon>Pseudomonadati</taxon>
        <taxon>Pseudomonadota</taxon>
        <taxon>Betaproteobacteria</taxon>
        <taxon>Burkholderiales</taxon>
        <taxon>Sphaerotilaceae</taxon>
        <taxon>Roseateles</taxon>
    </lineage>
</organism>
<comment type="caution">
    <text evidence="2">The sequence shown here is derived from an EMBL/GenBank/DDBJ whole genome shotgun (WGS) entry which is preliminary data.</text>
</comment>
<name>A0ABU2A5H4_9BURK</name>
<dbReference type="Gene3D" id="1.10.10.1830">
    <property type="entry name" value="Non-ribosomal peptide synthase, adenylation domain"/>
    <property type="match status" value="1"/>
</dbReference>
<evidence type="ECO:0000313" key="2">
    <source>
        <dbReference type="EMBL" id="MDR7332453.1"/>
    </source>
</evidence>
<keyword evidence="3" id="KW-1185">Reference proteome</keyword>
<accession>A0ABU2A5H4</accession>
<dbReference type="InterPro" id="IPR044894">
    <property type="entry name" value="TubC_N_sf"/>
</dbReference>